<proteinExistence type="inferred from homology"/>
<keyword evidence="7" id="KW-0540">Nuclease</keyword>
<dbReference type="AlphaFoldDB" id="A0AAD5KIK3"/>
<dbReference type="InterPro" id="IPR026103">
    <property type="entry name" value="HARBI1_animal"/>
</dbReference>
<dbReference type="GO" id="GO:0005737">
    <property type="term" value="C:cytoplasm"/>
    <property type="evidence" value="ECO:0007669"/>
    <property type="project" value="UniProtKB-SubCell"/>
</dbReference>
<comment type="function">
    <text evidence="12">Transposase-derived protein that may have nuclease activity. Does not have transposase activity.</text>
</comment>
<accession>A0AAD5KIK3</accession>
<evidence type="ECO:0000256" key="2">
    <source>
        <dbReference type="ARBA" id="ARBA00004123"/>
    </source>
</evidence>
<evidence type="ECO:0000259" key="14">
    <source>
        <dbReference type="Pfam" id="PF13359"/>
    </source>
</evidence>
<protein>
    <recommendedName>
        <fullName evidence="5">Putative nuclease HARBI1</fullName>
    </recommendedName>
    <alternativeName>
        <fullName evidence="11">Harbinger transposase-derived nuclease</fullName>
    </alternativeName>
</protein>
<dbReference type="PANTHER" id="PTHR22930:SF286">
    <property type="entry name" value="NUCLEASE HARBI1"/>
    <property type="match status" value="1"/>
</dbReference>
<feature type="domain" description="DDE Tnp4" evidence="14">
    <location>
        <begin position="175"/>
        <end position="324"/>
    </location>
</feature>
<dbReference type="GO" id="GO:0005634">
    <property type="term" value="C:nucleus"/>
    <property type="evidence" value="ECO:0007669"/>
    <property type="project" value="UniProtKB-SubCell"/>
</dbReference>
<keyword evidence="9" id="KW-0378">Hydrolase</keyword>
<dbReference type="EMBL" id="WJBH02000009">
    <property type="protein sequence ID" value="KAI9552684.1"/>
    <property type="molecule type" value="Genomic_DNA"/>
</dbReference>
<dbReference type="InterPro" id="IPR027806">
    <property type="entry name" value="HARBI1_dom"/>
</dbReference>
<evidence type="ECO:0000256" key="9">
    <source>
        <dbReference type="ARBA" id="ARBA00022801"/>
    </source>
</evidence>
<evidence type="ECO:0000256" key="12">
    <source>
        <dbReference type="ARBA" id="ARBA00045850"/>
    </source>
</evidence>
<comment type="subcellular location">
    <subcellularLocation>
        <location evidence="3">Cytoplasm</location>
    </subcellularLocation>
    <subcellularLocation>
        <location evidence="2">Nucleus</location>
    </subcellularLocation>
</comment>
<evidence type="ECO:0000256" key="6">
    <source>
        <dbReference type="ARBA" id="ARBA00022490"/>
    </source>
</evidence>
<dbReference type="Pfam" id="PF13359">
    <property type="entry name" value="DDE_Tnp_4"/>
    <property type="match status" value="1"/>
</dbReference>
<organism evidence="15 16">
    <name type="scientific">Daphnia sinensis</name>
    <dbReference type="NCBI Taxonomy" id="1820382"/>
    <lineage>
        <taxon>Eukaryota</taxon>
        <taxon>Metazoa</taxon>
        <taxon>Ecdysozoa</taxon>
        <taxon>Arthropoda</taxon>
        <taxon>Crustacea</taxon>
        <taxon>Branchiopoda</taxon>
        <taxon>Diplostraca</taxon>
        <taxon>Cladocera</taxon>
        <taxon>Anomopoda</taxon>
        <taxon>Daphniidae</taxon>
        <taxon>Daphnia</taxon>
        <taxon>Daphnia similis group</taxon>
    </lineage>
</organism>
<evidence type="ECO:0000313" key="16">
    <source>
        <dbReference type="Proteomes" id="UP000820818"/>
    </source>
</evidence>
<evidence type="ECO:0000256" key="13">
    <source>
        <dbReference type="SAM" id="MobiDB-lite"/>
    </source>
</evidence>
<evidence type="ECO:0000256" key="7">
    <source>
        <dbReference type="ARBA" id="ARBA00022722"/>
    </source>
</evidence>
<dbReference type="PANTHER" id="PTHR22930">
    <property type="match status" value="1"/>
</dbReference>
<keyword evidence="8" id="KW-0479">Metal-binding</keyword>
<keyword evidence="16" id="KW-1185">Reference proteome</keyword>
<comment type="similarity">
    <text evidence="4">Belongs to the HARBI1 family.</text>
</comment>
<evidence type="ECO:0000256" key="3">
    <source>
        <dbReference type="ARBA" id="ARBA00004496"/>
    </source>
</evidence>
<sequence length="386" mass="43708">MADHTDVIDEFLEDLDNLTDNVDDSSTESANSERADERSARKRRLIPFYQTRKDVLSYFSAEKLMRTFRFDRPSIEYLTALVTDILPKRKTAAKRNLLPLDMVLIALQFYATGTFQTVIGNVLRYSQSSVSRSISAVSLALCLISPNHIRFPDNLNDLKREYAEIARIPGIIGSIDGTHIRIQRPILHEKAYVNRKNYHSINVQAICDARHKYLSVCATKPGSCHDSSILKGSSIGKKIESGFFGSSILLGDSGYSNTPFLFIPYTDPVEGYKIRFNRAHKTTRCTIERSFGILKKRFHVLHSEIRMSPTKVSWVIVACCVLHNLAIDLNMPLDDDWGVDVDDDADEEEMQGLDARPIGNPTKKDAELRRLGHIKRDGVARQIFSR</sequence>
<dbReference type="GO" id="GO:0046872">
    <property type="term" value="F:metal ion binding"/>
    <property type="evidence" value="ECO:0007669"/>
    <property type="project" value="UniProtKB-KW"/>
</dbReference>
<feature type="region of interest" description="Disordered" evidence="13">
    <location>
        <begin position="18"/>
        <end position="38"/>
    </location>
</feature>
<evidence type="ECO:0000256" key="1">
    <source>
        <dbReference type="ARBA" id="ARBA00001968"/>
    </source>
</evidence>
<dbReference type="PRINTS" id="PR02086">
    <property type="entry name" value="PUTNUCHARBI1"/>
</dbReference>
<evidence type="ECO:0000256" key="10">
    <source>
        <dbReference type="ARBA" id="ARBA00023242"/>
    </source>
</evidence>
<dbReference type="GO" id="GO:0016787">
    <property type="term" value="F:hydrolase activity"/>
    <property type="evidence" value="ECO:0007669"/>
    <property type="project" value="UniProtKB-KW"/>
</dbReference>
<dbReference type="GO" id="GO:0004518">
    <property type="term" value="F:nuclease activity"/>
    <property type="evidence" value="ECO:0007669"/>
    <property type="project" value="UniProtKB-KW"/>
</dbReference>
<name>A0AAD5KIK3_9CRUS</name>
<comment type="caution">
    <text evidence="15">The sequence shown here is derived from an EMBL/GenBank/DDBJ whole genome shotgun (WGS) entry which is preliminary data.</text>
</comment>
<dbReference type="Proteomes" id="UP000820818">
    <property type="component" value="Linkage Group LG9"/>
</dbReference>
<keyword evidence="6" id="KW-0963">Cytoplasm</keyword>
<evidence type="ECO:0000256" key="4">
    <source>
        <dbReference type="ARBA" id="ARBA00006958"/>
    </source>
</evidence>
<reference evidence="15 16" key="1">
    <citation type="submission" date="2022-05" db="EMBL/GenBank/DDBJ databases">
        <title>A multi-omics perspective on studying reproductive biology in Daphnia sinensis.</title>
        <authorList>
            <person name="Jia J."/>
        </authorList>
    </citation>
    <scope>NUCLEOTIDE SEQUENCE [LARGE SCALE GENOMIC DNA]</scope>
    <source>
        <strain evidence="15 16">WSL</strain>
    </source>
</reference>
<evidence type="ECO:0000256" key="8">
    <source>
        <dbReference type="ARBA" id="ARBA00022723"/>
    </source>
</evidence>
<dbReference type="InterPro" id="IPR045249">
    <property type="entry name" value="HARBI1-like"/>
</dbReference>
<evidence type="ECO:0000313" key="15">
    <source>
        <dbReference type="EMBL" id="KAI9552684.1"/>
    </source>
</evidence>
<gene>
    <name evidence="15" type="ORF">GHT06_020561</name>
</gene>
<evidence type="ECO:0000256" key="5">
    <source>
        <dbReference type="ARBA" id="ARBA00015519"/>
    </source>
</evidence>
<evidence type="ECO:0000256" key="11">
    <source>
        <dbReference type="ARBA" id="ARBA00030126"/>
    </source>
</evidence>
<comment type="cofactor">
    <cofactor evidence="1">
        <name>a divalent metal cation</name>
        <dbReference type="ChEBI" id="CHEBI:60240"/>
    </cofactor>
</comment>
<keyword evidence="10" id="KW-0539">Nucleus</keyword>